<dbReference type="SUPFAM" id="SSF53335">
    <property type="entry name" value="S-adenosyl-L-methionine-dependent methyltransferases"/>
    <property type="match status" value="1"/>
</dbReference>
<evidence type="ECO:0008006" key="4">
    <source>
        <dbReference type="Google" id="ProtNLM"/>
    </source>
</evidence>
<keyword evidence="3" id="KW-1185">Reference proteome</keyword>
<accession>A0ABX0T052</accession>
<dbReference type="CDD" id="cd14686">
    <property type="entry name" value="bZIP"/>
    <property type="match status" value="1"/>
</dbReference>
<dbReference type="RefSeq" id="WP_167120015.1">
    <property type="nucleotide sequence ID" value="NZ_JAANOU010000001.1"/>
</dbReference>
<dbReference type="Gene3D" id="3.40.50.150">
    <property type="entry name" value="Vaccinia Virus protein VP39"/>
    <property type="match status" value="1"/>
</dbReference>
<keyword evidence="1" id="KW-0175">Coiled coil</keyword>
<evidence type="ECO:0000313" key="3">
    <source>
        <dbReference type="Proteomes" id="UP000754495"/>
    </source>
</evidence>
<dbReference type="InterPro" id="IPR029063">
    <property type="entry name" value="SAM-dependent_MTases_sf"/>
</dbReference>
<proteinExistence type="predicted"/>
<protein>
    <recommendedName>
        <fullName evidence="4">Class I SAM-dependent methyltransferase</fullName>
    </recommendedName>
</protein>
<evidence type="ECO:0000256" key="1">
    <source>
        <dbReference type="SAM" id="Coils"/>
    </source>
</evidence>
<feature type="coiled-coil region" evidence="1">
    <location>
        <begin position="275"/>
        <end position="316"/>
    </location>
</feature>
<reference evidence="2 3" key="1">
    <citation type="submission" date="2020-03" db="EMBL/GenBank/DDBJ databases">
        <title>Sequencing the genomes of 1000 actinobacteria strains.</title>
        <authorList>
            <person name="Klenk H.-P."/>
        </authorList>
    </citation>
    <scope>NUCLEOTIDE SEQUENCE [LARGE SCALE GENOMIC DNA]</scope>
    <source>
        <strain evidence="2 3">DSM 45668</strain>
    </source>
</reference>
<name>A0ABX0T052_9PSEU</name>
<dbReference type="Pfam" id="PF13578">
    <property type="entry name" value="Methyltransf_24"/>
    <property type="match status" value="1"/>
</dbReference>
<comment type="caution">
    <text evidence="2">The sequence shown here is derived from an EMBL/GenBank/DDBJ whole genome shotgun (WGS) entry which is preliminary data.</text>
</comment>
<organism evidence="2 3">
    <name type="scientific">Amycolatopsis viridis</name>
    <dbReference type="NCBI Taxonomy" id="185678"/>
    <lineage>
        <taxon>Bacteria</taxon>
        <taxon>Bacillati</taxon>
        <taxon>Actinomycetota</taxon>
        <taxon>Actinomycetes</taxon>
        <taxon>Pseudonocardiales</taxon>
        <taxon>Pseudonocardiaceae</taxon>
        <taxon>Amycolatopsis</taxon>
    </lineage>
</organism>
<dbReference type="EMBL" id="JAANOU010000001">
    <property type="protein sequence ID" value="NIH82609.1"/>
    <property type="molecule type" value="Genomic_DNA"/>
</dbReference>
<evidence type="ECO:0000313" key="2">
    <source>
        <dbReference type="EMBL" id="NIH82609.1"/>
    </source>
</evidence>
<sequence length="332" mass="36643">MNYGTRTDPHAQARAARQGPVLLHSLSCFREIFEIVYAHRPIRTVVEVGVESGQVSGIYTELGATAVYCVDPEPTDSLRAALRANPALHLVEAHSPDVLPELPVADLYVLDGDHNYATVRAELDWVLANAPDAVAVLHDLLWPCSRRDQYYLPSRLAPEDRHPSSADGPTVWHDELTPAGFVGLGAFTAAQEAGGERNGVLTAVEDALAAHDGWHLAMVPAIFGVGVVTRHEALLGALAPYRDSRLLYTMENNRIALYTRLLQLQFEAVAHAEDADTMAETVNRQRQEIDRLTAETADLRAQAGELRRQNERLRAMVDERSPSLADRVLRRQ</sequence>
<dbReference type="Proteomes" id="UP000754495">
    <property type="component" value="Unassembled WGS sequence"/>
</dbReference>
<gene>
    <name evidence="2" type="ORF">FHX46_005139</name>
</gene>